<evidence type="ECO:0000256" key="5">
    <source>
        <dbReference type="ARBA" id="ARBA00022840"/>
    </source>
</evidence>
<keyword evidence="7" id="KW-0406">Ion transport</keyword>
<evidence type="ECO:0000256" key="3">
    <source>
        <dbReference type="ARBA" id="ARBA00022496"/>
    </source>
</evidence>
<dbReference type="Pfam" id="PF00005">
    <property type="entry name" value="ABC_tran"/>
    <property type="match status" value="1"/>
</dbReference>
<dbReference type="GO" id="GO:0016020">
    <property type="term" value="C:membrane"/>
    <property type="evidence" value="ECO:0007669"/>
    <property type="project" value="InterPro"/>
</dbReference>
<evidence type="ECO:0000256" key="1">
    <source>
        <dbReference type="ARBA" id="ARBA00022448"/>
    </source>
</evidence>
<dbReference type="PROSITE" id="PS50893">
    <property type="entry name" value="ABC_TRANSPORTER_2"/>
    <property type="match status" value="1"/>
</dbReference>
<dbReference type="Proteomes" id="UP001303408">
    <property type="component" value="Chromosome"/>
</dbReference>
<dbReference type="SMART" id="SM00382">
    <property type="entry name" value="AAA"/>
    <property type="match status" value="1"/>
</dbReference>
<keyword evidence="8" id="KW-0472">Membrane</keyword>
<evidence type="ECO:0000256" key="6">
    <source>
        <dbReference type="ARBA" id="ARBA00023004"/>
    </source>
</evidence>
<dbReference type="AlphaFoldDB" id="A0AA96FC22"/>
<feature type="domain" description="ABC transporter" evidence="9">
    <location>
        <begin position="16"/>
        <end position="228"/>
    </location>
</feature>
<reference evidence="10" key="1">
    <citation type="submission" date="2023-09" db="EMBL/GenBank/DDBJ databases">
        <title>Demequina sp. a novel bacteria isolated from Capsicum annuum.</title>
        <authorList>
            <person name="Humaira Z."/>
            <person name="Lee J."/>
            <person name="Cho D."/>
        </authorList>
    </citation>
    <scope>NUCLEOTIDE SEQUENCE</scope>
    <source>
        <strain evidence="10">PMTSA13</strain>
    </source>
</reference>
<dbReference type="GO" id="GO:0005524">
    <property type="term" value="F:ATP binding"/>
    <property type="evidence" value="ECO:0007669"/>
    <property type="project" value="UniProtKB-KW"/>
</dbReference>
<proteinExistence type="predicted"/>
<keyword evidence="2" id="KW-1003">Cell membrane</keyword>
<keyword evidence="4" id="KW-0547">Nucleotide-binding</keyword>
<keyword evidence="3" id="KW-0410">Iron transport</keyword>
<keyword evidence="6" id="KW-0408">Iron</keyword>
<dbReference type="PANTHER" id="PTHR42781">
    <property type="entry name" value="SPERMIDINE/PUTRESCINE IMPORT ATP-BINDING PROTEIN POTA"/>
    <property type="match status" value="1"/>
</dbReference>
<dbReference type="InterPro" id="IPR017871">
    <property type="entry name" value="ABC_transporter-like_CS"/>
</dbReference>
<evidence type="ECO:0000256" key="7">
    <source>
        <dbReference type="ARBA" id="ARBA00023065"/>
    </source>
</evidence>
<dbReference type="SUPFAM" id="SSF52540">
    <property type="entry name" value="P-loop containing nucleoside triphosphate hydrolases"/>
    <property type="match status" value="1"/>
</dbReference>
<protein>
    <submittedName>
        <fullName evidence="10">ABC transporter ATP-binding protein</fullName>
    </submittedName>
</protein>
<sequence>MTYGAPTGGRGMPGGLTVTDLVVTYPGRPPVEAVRGASLHVGPGETVALLGPSGCGKSSLLGAVVGIVEPASGSVSWNDEDLTTTRVHRRRFGMVFQDGQLFPHLDVAGNIGFGPLMAGMAADARRDRVAELLAVVGLEGLGERAVTELSGGQRQRVALARSLAARPRLLALDEPLSSLDADLRRRLAVDVRDILRSQGVSALLVTHDPAEAETMAHRVLRMKDGRLL</sequence>
<keyword evidence="5 10" id="KW-0067">ATP-binding</keyword>
<accession>A0AA96FC22</accession>
<dbReference type="EMBL" id="CP134880">
    <property type="protein sequence ID" value="WNM27052.1"/>
    <property type="molecule type" value="Genomic_DNA"/>
</dbReference>
<gene>
    <name evidence="10" type="ORF">RN607_12720</name>
</gene>
<dbReference type="RefSeq" id="WP_313542992.1">
    <property type="nucleotide sequence ID" value="NZ_CP134880.1"/>
</dbReference>
<dbReference type="CDD" id="cd03259">
    <property type="entry name" value="ABC_Carb_Solutes_like"/>
    <property type="match status" value="1"/>
</dbReference>
<organism evidence="10">
    <name type="scientific">Demequina capsici</name>
    <dbReference type="NCBI Taxonomy" id="3075620"/>
    <lineage>
        <taxon>Bacteria</taxon>
        <taxon>Bacillati</taxon>
        <taxon>Actinomycetota</taxon>
        <taxon>Actinomycetes</taxon>
        <taxon>Micrococcales</taxon>
        <taxon>Demequinaceae</taxon>
        <taxon>Demequina</taxon>
    </lineage>
</organism>
<evidence type="ECO:0000256" key="8">
    <source>
        <dbReference type="ARBA" id="ARBA00023136"/>
    </source>
</evidence>
<evidence type="ECO:0000313" key="10">
    <source>
        <dbReference type="EMBL" id="WNM27052.1"/>
    </source>
</evidence>
<dbReference type="InterPro" id="IPR050093">
    <property type="entry name" value="ABC_SmlMolc_Importer"/>
</dbReference>
<name>A0AA96FC22_9MICO</name>
<evidence type="ECO:0000256" key="4">
    <source>
        <dbReference type="ARBA" id="ARBA00022741"/>
    </source>
</evidence>
<dbReference type="InterPro" id="IPR003593">
    <property type="entry name" value="AAA+_ATPase"/>
</dbReference>
<dbReference type="PANTHER" id="PTHR42781:SF4">
    <property type="entry name" value="SPERMIDINE_PUTRESCINE IMPORT ATP-BINDING PROTEIN POTA"/>
    <property type="match status" value="1"/>
</dbReference>
<dbReference type="InterPro" id="IPR003439">
    <property type="entry name" value="ABC_transporter-like_ATP-bd"/>
</dbReference>
<dbReference type="GO" id="GO:0015408">
    <property type="term" value="F:ABC-type ferric iron transporter activity"/>
    <property type="evidence" value="ECO:0007669"/>
    <property type="project" value="InterPro"/>
</dbReference>
<evidence type="ECO:0000256" key="2">
    <source>
        <dbReference type="ARBA" id="ARBA00022475"/>
    </source>
</evidence>
<dbReference type="GO" id="GO:0016887">
    <property type="term" value="F:ATP hydrolysis activity"/>
    <property type="evidence" value="ECO:0007669"/>
    <property type="project" value="InterPro"/>
</dbReference>
<dbReference type="Gene3D" id="3.40.50.300">
    <property type="entry name" value="P-loop containing nucleotide triphosphate hydrolases"/>
    <property type="match status" value="1"/>
</dbReference>
<dbReference type="PROSITE" id="PS00211">
    <property type="entry name" value="ABC_TRANSPORTER_1"/>
    <property type="match status" value="1"/>
</dbReference>
<dbReference type="InterPro" id="IPR027417">
    <property type="entry name" value="P-loop_NTPase"/>
</dbReference>
<dbReference type="KEGG" id="dcp:RN607_12720"/>
<dbReference type="InterPro" id="IPR015853">
    <property type="entry name" value="ABC_transpr_FbpC"/>
</dbReference>
<evidence type="ECO:0000259" key="9">
    <source>
        <dbReference type="PROSITE" id="PS50893"/>
    </source>
</evidence>
<keyword evidence="1" id="KW-0813">Transport</keyword>